<evidence type="ECO:0000256" key="4">
    <source>
        <dbReference type="ARBA" id="ARBA00022544"/>
    </source>
</evidence>
<comment type="similarity">
    <text evidence="2">Belongs to the amino acid-polyamine-organocation (APC) superfamily. Spore germination protein (SGP) (TC 2.A.3.9) family.</text>
</comment>
<keyword evidence="4" id="KW-0309">Germination</keyword>
<keyword evidence="5 8" id="KW-0812">Transmembrane</keyword>
<evidence type="ECO:0000256" key="1">
    <source>
        <dbReference type="ARBA" id="ARBA00004141"/>
    </source>
</evidence>
<dbReference type="Proteomes" id="UP000830167">
    <property type="component" value="Chromosome"/>
</dbReference>
<evidence type="ECO:0000256" key="7">
    <source>
        <dbReference type="ARBA" id="ARBA00023136"/>
    </source>
</evidence>
<keyword evidence="3" id="KW-0813">Transport</keyword>
<dbReference type="PANTHER" id="PTHR34975">
    <property type="entry name" value="SPORE GERMINATION PROTEIN A2"/>
    <property type="match status" value="1"/>
</dbReference>
<dbReference type="Pfam" id="PF03845">
    <property type="entry name" value="Spore_permease"/>
    <property type="match status" value="1"/>
</dbReference>
<evidence type="ECO:0000256" key="3">
    <source>
        <dbReference type="ARBA" id="ARBA00022448"/>
    </source>
</evidence>
<dbReference type="InterPro" id="IPR004761">
    <property type="entry name" value="Spore_GerAB"/>
</dbReference>
<dbReference type="EMBL" id="CP089291">
    <property type="protein sequence ID" value="UOF88820.1"/>
    <property type="molecule type" value="Genomic_DNA"/>
</dbReference>
<evidence type="ECO:0000256" key="6">
    <source>
        <dbReference type="ARBA" id="ARBA00022989"/>
    </source>
</evidence>
<dbReference type="RefSeq" id="WP_347435498.1">
    <property type="nucleotide sequence ID" value="NZ_CP089291.1"/>
</dbReference>
<evidence type="ECO:0000256" key="2">
    <source>
        <dbReference type="ARBA" id="ARBA00007998"/>
    </source>
</evidence>
<proteinExistence type="inferred from homology"/>
<feature type="transmembrane region" description="Helical" evidence="8">
    <location>
        <begin position="77"/>
        <end position="95"/>
    </location>
</feature>
<keyword evidence="6 8" id="KW-1133">Transmembrane helix</keyword>
<gene>
    <name evidence="9" type="ORF">LSG31_12795</name>
</gene>
<name>A0ABY4CED7_9BACL</name>
<evidence type="ECO:0000313" key="9">
    <source>
        <dbReference type="EMBL" id="UOF88820.1"/>
    </source>
</evidence>
<protein>
    <submittedName>
        <fullName evidence="9">Spore germination protein</fullName>
    </submittedName>
</protein>
<reference evidence="9" key="1">
    <citation type="submission" date="2021-12" db="EMBL/GenBank/DDBJ databases">
        <title>Alicyclobacillaceae gen. nov., sp. nov., isolated from chalcocite enrichment system.</title>
        <authorList>
            <person name="Jiang Z."/>
        </authorList>
    </citation>
    <scope>NUCLEOTIDE SEQUENCE</scope>
    <source>
        <strain evidence="9">MYW30-H2</strain>
    </source>
</reference>
<organism evidence="9 10">
    <name type="scientific">Fodinisporobacter ferrooxydans</name>
    <dbReference type="NCBI Taxonomy" id="2901836"/>
    <lineage>
        <taxon>Bacteria</taxon>
        <taxon>Bacillati</taxon>
        <taxon>Bacillota</taxon>
        <taxon>Bacilli</taxon>
        <taxon>Bacillales</taxon>
        <taxon>Alicyclobacillaceae</taxon>
        <taxon>Fodinisporobacter</taxon>
    </lineage>
</organism>
<dbReference type="PANTHER" id="PTHR34975:SF2">
    <property type="entry name" value="SPORE GERMINATION PROTEIN A2"/>
    <property type="match status" value="1"/>
</dbReference>
<feature type="transmembrane region" description="Helical" evidence="8">
    <location>
        <begin position="115"/>
        <end position="138"/>
    </location>
</feature>
<evidence type="ECO:0000313" key="10">
    <source>
        <dbReference type="Proteomes" id="UP000830167"/>
    </source>
</evidence>
<feature type="transmembrane region" description="Helical" evidence="8">
    <location>
        <begin position="36"/>
        <end position="57"/>
    </location>
</feature>
<keyword evidence="10" id="KW-1185">Reference proteome</keyword>
<evidence type="ECO:0000256" key="5">
    <source>
        <dbReference type="ARBA" id="ARBA00022692"/>
    </source>
</evidence>
<keyword evidence="7 8" id="KW-0472">Membrane</keyword>
<accession>A0ABY4CED7</accession>
<evidence type="ECO:0000256" key="8">
    <source>
        <dbReference type="SAM" id="Phobius"/>
    </source>
</evidence>
<sequence>MENGKISPSQLFSLLFLFELGSAVVVGLGMQAKQDAWIAILLGMLGGICVFMINQYLVRQYPDLPLTSYLPKVLGPYIGYPIAIFYILYFLYIAARVLRDFGELLLTSAFPETPMLAIHTIMICLIGYASMLGIEAIARAGQIFLSYYCCSACWESCSWPVQG</sequence>
<feature type="transmembrane region" description="Helical" evidence="8">
    <location>
        <begin position="12"/>
        <end position="30"/>
    </location>
</feature>
<comment type="subcellular location">
    <subcellularLocation>
        <location evidence="1">Membrane</location>
        <topology evidence="1">Multi-pass membrane protein</topology>
    </subcellularLocation>
</comment>